<dbReference type="InterPro" id="IPR022386">
    <property type="entry name" value="Chitin_NgcE"/>
</dbReference>
<dbReference type="Pfam" id="PF01547">
    <property type="entry name" value="SBP_bac_1"/>
    <property type="match status" value="1"/>
</dbReference>
<accession>A0A1M6JBR8</accession>
<dbReference type="OrthoDB" id="8663148at2"/>
<evidence type="ECO:0000256" key="5">
    <source>
        <dbReference type="SAM" id="MobiDB-lite"/>
    </source>
</evidence>
<dbReference type="Gene3D" id="3.40.190.10">
    <property type="entry name" value="Periplasmic binding protein-like II"/>
    <property type="match status" value="1"/>
</dbReference>
<dbReference type="STRING" id="1123357.SAMN02745244_02512"/>
<evidence type="ECO:0000313" key="6">
    <source>
        <dbReference type="EMBL" id="SHJ44168.1"/>
    </source>
</evidence>
<dbReference type="EMBL" id="FQZG01000049">
    <property type="protein sequence ID" value="SHJ44168.1"/>
    <property type="molecule type" value="Genomic_DNA"/>
</dbReference>
<keyword evidence="3" id="KW-0813">Transport</keyword>
<comment type="subcellular location">
    <subcellularLocation>
        <location evidence="1">Cell envelope</location>
    </subcellularLocation>
</comment>
<organism evidence="6 7">
    <name type="scientific">Tessaracoccus bendigoensis DSM 12906</name>
    <dbReference type="NCBI Taxonomy" id="1123357"/>
    <lineage>
        <taxon>Bacteria</taxon>
        <taxon>Bacillati</taxon>
        <taxon>Actinomycetota</taxon>
        <taxon>Actinomycetes</taxon>
        <taxon>Propionibacteriales</taxon>
        <taxon>Propionibacteriaceae</taxon>
        <taxon>Tessaracoccus</taxon>
    </lineage>
</organism>
<reference evidence="6 7" key="1">
    <citation type="submission" date="2016-11" db="EMBL/GenBank/DDBJ databases">
        <authorList>
            <person name="Jaros S."/>
            <person name="Januszkiewicz K."/>
            <person name="Wedrychowicz H."/>
        </authorList>
    </citation>
    <scope>NUCLEOTIDE SEQUENCE [LARGE SCALE GENOMIC DNA]</scope>
    <source>
        <strain evidence="6 7">DSM 12906</strain>
    </source>
</reference>
<keyword evidence="4" id="KW-0732">Signal</keyword>
<feature type="region of interest" description="Disordered" evidence="5">
    <location>
        <begin position="24"/>
        <end position="46"/>
    </location>
</feature>
<evidence type="ECO:0000256" key="3">
    <source>
        <dbReference type="ARBA" id="ARBA00022448"/>
    </source>
</evidence>
<dbReference type="InterPro" id="IPR006059">
    <property type="entry name" value="SBP"/>
</dbReference>
<evidence type="ECO:0000313" key="7">
    <source>
        <dbReference type="Proteomes" id="UP000184512"/>
    </source>
</evidence>
<keyword evidence="7" id="KW-1185">Reference proteome</keyword>
<name>A0A1M6JBR8_9ACTN</name>
<dbReference type="NCBIfam" id="TIGR03851">
    <property type="entry name" value="chitin_NgcE"/>
    <property type="match status" value="1"/>
</dbReference>
<protein>
    <submittedName>
        <fullName evidence="6">N-acetylglucosamine transport system substrate-binding protein</fullName>
    </submittedName>
</protein>
<dbReference type="SUPFAM" id="SSF53850">
    <property type="entry name" value="Periplasmic binding protein-like II"/>
    <property type="match status" value="1"/>
</dbReference>
<dbReference type="GO" id="GO:0030313">
    <property type="term" value="C:cell envelope"/>
    <property type="evidence" value="ECO:0007669"/>
    <property type="project" value="UniProtKB-SubCell"/>
</dbReference>
<evidence type="ECO:0000256" key="2">
    <source>
        <dbReference type="ARBA" id="ARBA00008520"/>
    </source>
</evidence>
<dbReference type="PANTHER" id="PTHR43649">
    <property type="entry name" value="ARABINOSE-BINDING PROTEIN-RELATED"/>
    <property type="match status" value="1"/>
</dbReference>
<proteinExistence type="inferred from homology"/>
<sequence>MRPVKRRSLLSVIAVAPLAACVREPEPSPPPSPFQPTPTPSLWPDRPGDLTSVEAVIFDGAFGRGYVDLAANALTSEFPSVKVTVSAVTNITAELAARFEDGATPPDLIDNSGADQLAVAQMVDDFLPLDDVIACENSQGELISDTLYANALDPGIVNDKLISIPYALSVYGLWYSGATFAEQGWAVPTAWDEMLALGAEAKAIDTFLFAWGDGAAHYYQELAISSAIKEGGDEVRVALDNLEPDGWSHPAVSGVLEQLEACVAAGLVLYGGAFQAAQAEWSENRRALFYPSGAWIVHEVADHTADGFEMMASPVPTLTSSPTLPIAAVHSTATEAFLVPARAANPEGGKALLRSILNPEVAQEFTRTNLMPTVVRNSVPTDLESSALDSQTRLLADAGDNVFSWRFADYYGLAPEQDLLWAQFLSGQLTALSLANQLQALSDRVRNDPTVERYTVS</sequence>
<dbReference type="PANTHER" id="PTHR43649:SF31">
    <property type="entry name" value="SN-GLYCEROL-3-PHOSPHATE-BINDING PERIPLASMIC PROTEIN UGPB"/>
    <property type="match status" value="1"/>
</dbReference>
<evidence type="ECO:0000256" key="4">
    <source>
        <dbReference type="ARBA" id="ARBA00022729"/>
    </source>
</evidence>
<dbReference type="AlphaFoldDB" id="A0A1M6JBR8"/>
<feature type="compositionally biased region" description="Pro residues" evidence="5">
    <location>
        <begin position="27"/>
        <end position="41"/>
    </location>
</feature>
<dbReference type="Proteomes" id="UP000184512">
    <property type="component" value="Unassembled WGS sequence"/>
</dbReference>
<dbReference type="InterPro" id="IPR050490">
    <property type="entry name" value="Bact_solute-bd_prot1"/>
</dbReference>
<evidence type="ECO:0000256" key="1">
    <source>
        <dbReference type="ARBA" id="ARBA00004196"/>
    </source>
</evidence>
<comment type="similarity">
    <text evidence="2">Belongs to the bacterial solute-binding protein 1 family.</text>
</comment>
<gene>
    <name evidence="6" type="ORF">SAMN02745244_02512</name>
</gene>